<comment type="similarity">
    <text evidence="2">Belongs to the timeless family.</text>
</comment>
<dbReference type="GO" id="GO:0043111">
    <property type="term" value="P:replication fork arrest"/>
    <property type="evidence" value="ECO:0007669"/>
    <property type="project" value="TreeGrafter"/>
</dbReference>
<dbReference type="Pfam" id="PF04821">
    <property type="entry name" value="TIMELESS"/>
    <property type="match status" value="1"/>
</dbReference>
<evidence type="ECO:0000256" key="1">
    <source>
        <dbReference type="ARBA" id="ARBA00004123"/>
    </source>
</evidence>
<evidence type="ECO:0000259" key="9">
    <source>
        <dbReference type="Pfam" id="PF04821"/>
    </source>
</evidence>
<comment type="subcellular location">
    <subcellularLocation>
        <location evidence="1">Nucleus</location>
    </subcellularLocation>
</comment>
<feature type="domain" description="Timeless N-terminal" evidence="9">
    <location>
        <begin position="35"/>
        <end position="304"/>
    </location>
</feature>
<dbReference type="GO" id="GO:0003677">
    <property type="term" value="F:DNA binding"/>
    <property type="evidence" value="ECO:0007669"/>
    <property type="project" value="TreeGrafter"/>
</dbReference>
<dbReference type="GO" id="GO:0051321">
    <property type="term" value="P:meiotic cell cycle"/>
    <property type="evidence" value="ECO:0007669"/>
    <property type="project" value="UniProtKB-KW"/>
</dbReference>
<feature type="compositionally biased region" description="Low complexity" evidence="8">
    <location>
        <begin position="1135"/>
        <end position="1144"/>
    </location>
</feature>
<evidence type="ECO:0000256" key="5">
    <source>
        <dbReference type="ARBA" id="ARBA00023242"/>
    </source>
</evidence>
<feature type="region of interest" description="Disordered" evidence="8">
    <location>
        <begin position="916"/>
        <end position="997"/>
    </location>
</feature>
<evidence type="ECO:0000313" key="11">
    <source>
        <dbReference type="Proteomes" id="UP000799436"/>
    </source>
</evidence>
<dbReference type="Proteomes" id="UP000799436">
    <property type="component" value="Unassembled WGS sequence"/>
</dbReference>
<keyword evidence="7" id="KW-0131">Cell cycle</keyword>
<accession>A0A6G1KXB2</accession>
<dbReference type="GO" id="GO:0006281">
    <property type="term" value="P:DNA repair"/>
    <property type="evidence" value="ECO:0007669"/>
    <property type="project" value="TreeGrafter"/>
</dbReference>
<evidence type="ECO:0000256" key="3">
    <source>
        <dbReference type="ARBA" id="ARBA00021529"/>
    </source>
</evidence>
<name>A0A6G1KXB2_9PEZI</name>
<dbReference type="InterPro" id="IPR044998">
    <property type="entry name" value="Timeless"/>
</dbReference>
<keyword evidence="4" id="KW-0236">DNA replication inhibitor</keyword>
<feature type="compositionally biased region" description="Acidic residues" evidence="8">
    <location>
        <begin position="585"/>
        <end position="596"/>
    </location>
</feature>
<dbReference type="GO" id="GO:0031298">
    <property type="term" value="C:replication fork protection complex"/>
    <property type="evidence" value="ECO:0007669"/>
    <property type="project" value="TreeGrafter"/>
</dbReference>
<feature type="compositionally biased region" description="Basic and acidic residues" evidence="8">
    <location>
        <begin position="946"/>
        <end position="959"/>
    </location>
</feature>
<feature type="region of interest" description="Disordered" evidence="8">
    <location>
        <begin position="566"/>
        <end position="596"/>
    </location>
</feature>
<feature type="compositionally biased region" description="Basic residues" evidence="8">
    <location>
        <begin position="566"/>
        <end position="576"/>
    </location>
</feature>
<feature type="compositionally biased region" description="Basic and acidic residues" evidence="8">
    <location>
        <begin position="1036"/>
        <end position="1050"/>
    </location>
</feature>
<keyword evidence="6" id="KW-0469">Meiosis</keyword>
<feature type="compositionally biased region" description="Basic residues" evidence="8">
    <location>
        <begin position="960"/>
        <end position="971"/>
    </location>
</feature>
<evidence type="ECO:0000313" key="10">
    <source>
        <dbReference type="EMBL" id="KAF2764962.1"/>
    </source>
</evidence>
<keyword evidence="11" id="KW-1185">Reference proteome</keyword>
<sequence length="1188" mass="134796">MADPWQKADTVDAEVRAYVYSLANAVGGSSTCDDTYAVGDDALAALNDILRWLRLYDEKLGRYDVKRCLAECALVQNDLLEILALWPDELQHHTLKAKLALACVQLMVPLTWPLDVDDDKTTVNHARHLPYLQLAQVAYKRAILHYEHAKILRTAVRCGLASMAVARRERSKRDEGIIKLVLYLLRNMAIITQPQMLPSQGDENEVSRAATIEAFAEQDVLNLLLTIGSGASDEFQDQDVILLEILFHLLKGVDAKKLFLQEKQLHAEEVDELKILRQKEKAMLSGYNKNAPTRHNRFGTMIWVKRDDVKLSTVSGQQSITDEATTLHHMDASKKWNKPKYRGRMAQEFNEQSDFGVRVDLPESARKKLRTFVEDFLDSSFNPLFSGLRKAIERDSERVGEVHRRHYFYLIHWFLNAECSRRDQARRESSWHADRPTQTNAEDNTFAYIAAVLDQETFVLLNRHMQKAYDEKSWQDLQATLLCFTQILLTVQSMAESHDEEDQEIAENIQNRIFYEETTHDRIVQILRGYSNQGFAYLDAITECVHVFVCMLERYSKQNVHLQVRSKRRARRKAKKANPEQAGNADEEAEQDAEDEREAHIAVSERKFDFAKFSAKFLSQPCVDTFISLLHFYADLTPSQLKRCHRYLYRLAFKHDLALLLFRVDILALLHRLIKGPNGLSSELEGYKEWEQLVQQVFRRCIKWLDKDTEKSGWKEMCVVEMLFSKIPAILFYLQNGYERVVEKRAPRAPAELEFKATAAEEQRVPVAVSLLLEQGQGDVLEWLKKELETAAGERRKWSEEQAAFADGFGEDGVQAGEEGKRPPGIRLVPDSDERKMAFFKDKHLRLLLTTLGMERLGTAEDVDASWIIPSGLSADQLQQGLDAIKKTEFDGLSLEEGQTASDLIRNKSRRAAATFIDDDDDDDDDNSDDEGGLSDIDEALFPPNLREKRKADASADRPAKRRRLTQRHRKASTEQEVAQRAAEKKQRERERHSKIKSALFVTVEDEVSDEEGDAEFFRREAELRARSEGVYRRVLAGEREEGLVKEGKGKGKAKRKVGEGAEGHAGSGVDDGDVRELVDRKRDRRAHRGLLDRDVESEASDGSSDAEIDDEDEEGDTPSTSPAALDQSPGPLKAVSGHVGAEAVVEEDEDDDDDDVAPVVGKGRGVVTAGRRLVRAGFIVEDDSDEG</sequence>
<dbReference type="OrthoDB" id="310853at2759"/>
<evidence type="ECO:0000256" key="7">
    <source>
        <dbReference type="ARBA" id="ARBA00023306"/>
    </source>
</evidence>
<proteinExistence type="inferred from homology"/>
<feature type="compositionally biased region" description="Basic and acidic residues" evidence="8">
    <location>
        <begin position="982"/>
        <end position="992"/>
    </location>
</feature>
<feature type="compositionally biased region" description="Acidic residues" evidence="8">
    <location>
        <begin position="1098"/>
        <end position="1117"/>
    </location>
</feature>
<evidence type="ECO:0000256" key="4">
    <source>
        <dbReference type="ARBA" id="ARBA00022880"/>
    </source>
</evidence>
<keyword evidence="5" id="KW-0539">Nucleus</keyword>
<evidence type="ECO:0000256" key="2">
    <source>
        <dbReference type="ARBA" id="ARBA00008174"/>
    </source>
</evidence>
<reference evidence="10" key="1">
    <citation type="journal article" date="2020" name="Stud. Mycol.">
        <title>101 Dothideomycetes genomes: a test case for predicting lifestyles and emergence of pathogens.</title>
        <authorList>
            <person name="Haridas S."/>
            <person name="Albert R."/>
            <person name="Binder M."/>
            <person name="Bloem J."/>
            <person name="Labutti K."/>
            <person name="Salamov A."/>
            <person name="Andreopoulos B."/>
            <person name="Baker S."/>
            <person name="Barry K."/>
            <person name="Bills G."/>
            <person name="Bluhm B."/>
            <person name="Cannon C."/>
            <person name="Castanera R."/>
            <person name="Culley D."/>
            <person name="Daum C."/>
            <person name="Ezra D."/>
            <person name="Gonzalez J."/>
            <person name="Henrissat B."/>
            <person name="Kuo A."/>
            <person name="Liang C."/>
            <person name="Lipzen A."/>
            <person name="Lutzoni F."/>
            <person name="Magnuson J."/>
            <person name="Mondo S."/>
            <person name="Nolan M."/>
            <person name="Ohm R."/>
            <person name="Pangilinan J."/>
            <person name="Park H.-J."/>
            <person name="Ramirez L."/>
            <person name="Alfaro M."/>
            <person name="Sun H."/>
            <person name="Tritt A."/>
            <person name="Yoshinaga Y."/>
            <person name="Zwiers L.-H."/>
            <person name="Turgeon B."/>
            <person name="Goodwin S."/>
            <person name="Spatafora J."/>
            <person name="Crous P."/>
            <person name="Grigoriev I."/>
        </authorList>
    </citation>
    <scope>NUCLEOTIDE SEQUENCE</scope>
    <source>
        <strain evidence="10">CBS 116005</strain>
    </source>
</reference>
<protein>
    <recommendedName>
        <fullName evidence="3">Topoisomerase 1-associated factor 1</fullName>
    </recommendedName>
</protein>
<gene>
    <name evidence="10" type="ORF">EJ03DRAFT_391801</name>
</gene>
<feature type="region of interest" description="Disordered" evidence="8">
    <location>
        <begin position="1036"/>
        <end position="1162"/>
    </location>
</feature>
<feature type="compositionally biased region" description="Acidic residues" evidence="8">
    <location>
        <begin position="917"/>
        <end position="939"/>
    </location>
</feature>
<feature type="compositionally biased region" description="Basic and acidic residues" evidence="8">
    <location>
        <begin position="1073"/>
        <end position="1082"/>
    </location>
</feature>
<dbReference type="PANTHER" id="PTHR22940">
    <property type="entry name" value="TIMEOUT/TIMELESS-2"/>
    <property type="match status" value="1"/>
</dbReference>
<dbReference type="PANTHER" id="PTHR22940:SF4">
    <property type="entry name" value="PROTEIN TIMELESS HOMOLOG"/>
    <property type="match status" value="1"/>
</dbReference>
<evidence type="ECO:0000256" key="8">
    <source>
        <dbReference type="SAM" id="MobiDB-lite"/>
    </source>
</evidence>
<organism evidence="10 11">
    <name type="scientific">Teratosphaeria nubilosa</name>
    <dbReference type="NCBI Taxonomy" id="161662"/>
    <lineage>
        <taxon>Eukaryota</taxon>
        <taxon>Fungi</taxon>
        <taxon>Dikarya</taxon>
        <taxon>Ascomycota</taxon>
        <taxon>Pezizomycotina</taxon>
        <taxon>Dothideomycetes</taxon>
        <taxon>Dothideomycetidae</taxon>
        <taxon>Mycosphaerellales</taxon>
        <taxon>Teratosphaeriaceae</taxon>
        <taxon>Teratosphaeria</taxon>
    </lineage>
</organism>
<dbReference type="AlphaFoldDB" id="A0A6G1KXB2"/>
<dbReference type="EMBL" id="ML995905">
    <property type="protein sequence ID" value="KAF2764962.1"/>
    <property type="molecule type" value="Genomic_DNA"/>
</dbReference>
<evidence type="ECO:0000256" key="6">
    <source>
        <dbReference type="ARBA" id="ARBA00023254"/>
    </source>
</evidence>
<dbReference type="GO" id="GO:0000076">
    <property type="term" value="P:DNA replication checkpoint signaling"/>
    <property type="evidence" value="ECO:0007669"/>
    <property type="project" value="TreeGrafter"/>
</dbReference>
<feature type="compositionally biased region" description="Acidic residues" evidence="8">
    <location>
        <begin position="1145"/>
        <end position="1157"/>
    </location>
</feature>
<dbReference type="InterPro" id="IPR006906">
    <property type="entry name" value="Timeless_N"/>
</dbReference>